<evidence type="ECO:0000313" key="2">
    <source>
        <dbReference type="EMBL" id="OTF86357.1"/>
    </source>
</evidence>
<reference evidence="1 3" key="1">
    <citation type="journal article" date="2017" name="Nature">
        <title>The sunflower genome provides insights into oil metabolism, flowering and Asterid evolution.</title>
        <authorList>
            <person name="Badouin H."/>
            <person name="Gouzy J."/>
            <person name="Grassa C.J."/>
            <person name="Murat F."/>
            <person name="Staton S.E."/>
            <person name="Cottret L."/>
            <person name="Lelandais-Briere C."/>
            <person name="Owens G.L."/>
            <person name="Carrere S."/>
            <person name="Mayjonade B."/>
            <person name="Legrand L."/>
            <person name="Gill N."/>
            <person name="Kane N.C."/>
            <person name="Bowers J.E."/>
            <person name="Hubner S."/>
            <person name="Bellec A."/>
            <person name="Berard A."/>
            <person name="Berges H."/>
            <person name="Blanchet N."/>
            <person name="Boniface M.C."/>
            <person name="Brunel D."/>
            <person name="Catrice O."/>
            <person name="Chaidir N."/>
            <person name="Claudel C."/>
            <person name="Donnadieu C."/>
            <person name="Faraut T."/>
            <person name="Fievet G."/>
            <person name="Helmstetter N."/>
            <person name="King M."/>
            <person name="Knapp S.J."/>
            <person name="Lai Z."/>
            <person name="Le Paslier M.C."/>
            <person name="Lippi Y."/>
            <person name="Lorenzon L."/>
            <person name="Mandel J.R."/>
            <person name="Marage G."/>
            <person name="Marchand G."/>
            <person name="Marquand E."/>
            <person name="Bret-Mestries E."/>
            <person name="Morien E."/>
            <person name="Nambeesan S."/>
            <person name="Nguyen T."/>
            <person name="Pegot-Espagnet P."/>
            <person name="Pouilly N."/>
            <person name="Raftis F."/>
            <person name="Sallet E."/>
            <person name="Schiex T."/>
            <person name="Thomas J."/>
            <person name="Vandecasteele C."/>
            <person name="Vares D."/>
            <person name="Vear F."/>
            <person name="Vautrin S."/>
            <person name="Crespi M."/>
            <person name="Mangin B."/>
            <person name="Burke J.M."/>
            <person name="Salse J."/>
            <person name="Munos S."/>
            <person name="Vincourt P."/>
            <person name="Rieseberg L.H."/>
            <person name="Langlade N.B."/>
        </authorList>
    </citation>
    <scope>NUCLEOTIDE SEQUENCE [LARGE SCALE GENOMIC DNA]</scope>
    <source>
        <strain evidence="3">cv. SF193</strain>
        <tissue evidence="1">Leaves</tissue>
    </source>
</reference>
<protein>
    <submittedName>
        <fullName evidence="2">Uncharacterized protein</fullName>
    </submittedName>
</protein>
<proteinExistence type="predicted"/>
<organism evidence="2 3">
    <name type="scientific">Helianthus annuus</name>
    <name type="common">Common sunflower</name>
    <dbReference type="NCBI Taxonomy" id="4232"/>
    <lineage>
        <taxon>Eukaryota</taxon>
        <taxon>Viridiplantae</taxon>
        <taxon>Streptophyta</taxon>
        <taxon>Embryophyta</taxon>
        <taxon>Tracheophyta</taxon>
        <taxon>Spermatophyta</taxon>
        <taxon>Magnoliopsida</taxon>
        <taxon>eudicotyledons</taxon>
        <taxon>Gunneridae</taxon>
        <taxon>Pentapetalae</taxon>
        <taxon>asterids</taxon>
        <taxon>campanulids</taxon>
        <taxon>Asterales</taxon>
        <taxon>Asteraceae</taxon>
        <taxon>Asteroideae</taxon>
        <taxon>Heliantheae alliance</taxon>
        <taxon>Heliantheae</taxon>
        <taxon>Helianthus</taxon>
    </lineage>
</organism>
<gene>
    <name evidence="2" type="ORF">HannXRQ_Chr17g0549941</name>
    <name evidence="1" type="ORF">HanXRQr2_Chr17g0801221</name>
</gene>
<dbReference type="AlphaFoldDB" id="A0A251RPY4"/>
<dbReference type="Gramene" id="mRNA:HanXRQr2_Chr17g0801221">
    <property type="protein sequence ID" value="mRNA:HanXRQr2_Chr17g0801221"/>
    <property type="gene ID" value="HanXRQr2_Chr17g0801221"/>
</dbReference>
<sequence length="107" mass="12068">MPEVRRNYNVFNQLLTRISDLLLHLSNRRILRLAVVAPVSELGILMVTRIKRLVFGCSRCGKEGEWSNHAEGDKGGPPKVSEVRIKMLRSSICHVDILCCNRIPTDG</sequence>
<dbReference type="EMBL" id="CM007906">
    <property type="protein sequence ID" value="OTF86357.1"/>
    <property type="molecule type" value="Genomic_DNA"/>
</dbReference>
<dbReference type="EMBL" id="MNCJ02000332">
    <property type="protein sequence ID" value="KAF5755299.1"/>
    <property type="molecule type" value="Genomic_DNA"/>
</dbReference>
<reference evidence="2" key="2">
    <citation type="submission" date="2017-02" db="EMBL/GenBank/DDBJ databases">
        <title>Sunflower complete genome.</title>
        <authorList>
            <person name="Langlade N."/>
            <person name="Munos S."/>
        </authorList>
    </citation>
    <scope>NUCLEOTIDE SEQUENCE [LARGE SCALE GENOMIC DNA]</scope>
    <source>
        <tissue evidence="2">Leaves</tissue>
    </source>
</reference>
<accession>A0A251RPY4</accession>
<evidence type="ECO:0000313" key="1">
    <source>
        <dbReference type="EMBL" id="KAF5755299.1"/>
    </source>
</evidence>
<dbReference type="InParanoid" id="A0A251RPY4"/>
<reference evidence="1" key="3">
    <citation type="submission" date="2020-06" db="EMBL/GenBank/DDBJ databases">
        <title>Helianthus annuus Genome sequencing and assembly Release 2.</title>
        <authorList>
            <person name="Gouzy J."/>
            <person name="Langlade N."/>
            <person name="Munos S."/>
        </authorList>
    </citation>
    <scope>NUCLEOTIDE SEQUENCE</scope>
    <source>
        <tissue evidence="1">Leaves</tissue>
    </source>
</reference>
<name>A0A251RPY4_HELAN</name>
<evidence type="ECO:0000313" key="3">
    <source>
        <dbReference type="Proteomes" id="UP000215914"/>
    </source>
</evidence>
<dbReference type="Proteomes" id="UP000215914">
    <property type="component" value="Chromosome 17"/>
</dbReference>
<keyword evidence="3" id="KW-1185">Reference proteome</keyword>